<dbReference type="EMBL" id="CP096019">
    <property type="protein sequence ID" value="UPM42938.1"/>
    <property type="molecule type" value="Genomic_DNA"/>
</dbReference>
<evidence type="ECO:0000313" key="4">
    <source>
        <dbReference type="Proteomes" id="UP000831768"/>
    </source>
</evidence>
<dbReference type="Pfam" id="PF25934">
    <property type="entry name" value="DUF7979"/>
    <property type="match status" value="1"/>
</dbReference>
<keyword evidence="1" id="KW-0472">Membrane</keyword>
<dbReference type="Proteomes" id="UP000831768">
    <property type="component" value="Chromosome"/>
</dbReference>
<name>A0A8U0A3C4_9EURY</name>
<feature type="transmembrane region" description="Helical" evidence="1">
    <location>
        <begin position="122"/>
        <end position="143"/>
    </location>
</feature>
<feature type="transmembrane region" description="Helical" evidence="1">
    <location>
        <begin position="7"/>
        <end position="31"/>
    </location>
</feature>
<reference evidence="3" key="1">
    <citation type="submission" date="2022-04" db="EMBL/GenBank/DDBJ databases">
        <title>Halocatena sp. nov., isolated from a salt lake.</title>
        <authorList>
            <person name="Cui H.-L."/>
        </authorList>
    </citation>
    <scope>NUCLEOTIDE SEQUENCE</scope>
    <source>
        <strain evidence="3">AD-1</strain>
    </source>
</reference>
<dbReference type="GeneID" id="71926468"/>
<sequence length="169" mass="18344">MLQKINWSTAVQVVAIGMLLVGIAVASFSIYTESQSSSYGVQVDEERSSVNGSVPYESLSSAQMDVFDRIVPNSERTIDRQSAPVSGSDLAFYANNAVEYQGSYYTFEIIYTGEGSTVTTSFVAGGCVLSGVGFVLFLLPTSCTDDRRGIQKRNFCPRLSVLSEKSNRV</sequence>
<gene>
    <name evidence="3" type="ORF">MW046_00435</name>
</gene>
<dbReference type="InterPro" id="IPR058285">
    <property type="entry name" value="DUF7979"/>
</dbReference>
<proteinExistence type="predicted"/>
<protein>
    <recommendedName>
        <fullName evidence="2">DUF7979 domain-containing protein</fullName>
    </recommendedName>
</protein>
<evidence type="ECO:0000256" key="1">
    <source>
        <dbReference type="SAM" id="Phobius"/>
    </source>
</evidence>
<keyword evidence="1" id="KW-0812">Transmembrane</keyword>
<dbReference type="RefSeq" id="WP_247993608.1">
    <property type="nucleotide sequence ID" value="NZ_CP096019.1"/>
</dbReference>
<keyword evidence="4" id="KW-1185">Reference proteome</keyword>
<feature type="domain" description="DUF7979" evidence="2">
    <location>
        <begin position="41"/>
        <end position="108"/>
    </location>
</feature>
<keyword evidence="1" id="KW-1133">Transmembrane helix</keyword>
<dbReference type="KEGG" id="haad:MW046_00435"/>
<dbReference type="AlphaFoldDB" id="A0A8U0A3C4"/>
<organism evidence="3 4">
    <name type="scientific">Halocatena salina</name>
    <dbReference type="NCBI Taxonomy" id="2934340"/>
    <lineage>
        <taxon>Archaea</taxon>
        <taxon>Methanobacteriati</taxon>
        <taxon>Methanobacteriota</taxon>
        <taxon>Stenosarchaea group</taxon>
        <taxon>Halobacteria</taxon>
        <taxon>Halobacteriales</taxon>
        <taxon>Natronomonadaceae</taxon>
        <taxon>Halocatena</taxon>
    </lineage>
</organism>
<accession>A0A8U0A3C4</accession>
<evidence type="ECO:0000259" key="2">
    <source>
        <dbReference type="Pfam" id="PF25934"/>
    </source>
</evidence>
<evidence type="ECO:0000313" key="3">
    <source>
        <dbReference type="EMBL" id="UPM42938.1"/>
    </source>
</evidence>